<organism evidence="2 3">
    <name type="scientific">Pseudonocardia endophytica</name>
    <dbReference type="NCBI Taxonomy" id="401976"/>
    <lineage>
        <taxon>Bacteria</taxon>
        <taxon>Bacillati</taxon>
        <taxon>Actinomycetota</taxon>
        <taxon>Actinomycetes</taxon>
        <taxon>Pseudonocardiales</taxon>
        <taxon>Pseudonocardiaceae</taxon>
        <taxon>Pseudonocardia</taxon>
    </lineage>
</organism>
<dbReference type="EMBL" id="SMFZ01000001">
    <property type="protein sequence ID" value="TCK27287.1"/>
    <property type="molecule type" value="Genomic_DNA"/>
</dbReference>
<evidence type="ECO:0000313" key="3">
    <source>
        <dbReference type="Proteomes" id="UP000295560"/>
    </source>
</evidence>
<dbReference type="Proteomes" id="UP000295560">
    <property type="component" value="Unassembled WGS sequence"/>
</dbReference>
<reference evidence="2 3" key="1">
    <citation type="submission" date="2019-03" db="EMBL/GenBank/DDBJ databases">
        <title>Sequencing the genomes of 1000 actinobacteria strains.</title>
        <authorList>
            <person name="Klenk H.-P."/>
        </authorList>
    </citation>
    <scope>NUCLEOTIDE SEQUENCE [LARGE SCALE GENOMIC DNA]</scope>
    <source>
        <strain evidence="2 3">DSM 44969</strain>
    </source>
</reference>
<accession>A0A4R1HX12</accession>
<dbReference type="AlphaFoldDB" id="A0A4R1HX12"/>
<protein>
    <submittedName>
        <fullName evidence="2">Uncharacterized protein</fullName>
    </submittedName>
</protein>
<dbReference type="OrthoDB" id="9947732at2"/>
<dbReference type="RefSeq" id="WP_132425795.1">
    <property type="nucleotide sequence ID" value="NZ_SMFZ01000001.1"/>
</dbReference>
<feature type="region of interest" description="Disordered" evidence="1">
    <location>
        <begin position="1"/>
        <end position="62"/>
    </location>
</feature>
<proteinExistence type="predicted"/>
<comment type="caution">
    <text evidence="2">The sequence shown here is derived from an EMBL/GenBank/DDBJ whole genome shotgun (WGS) entry which is preliminary data.</text>
</comment>
<feature type="compositionally biased region" description="Basic and acidic residues" evidence="1">
    <location>
        <begin position="51"/>
        <end position="62"/>
    </location>
</feature>
<gene>
    <name evidence="2" type="ORF">EV378_3155</name>
</gene>
<evidence type="ECO:0000313" key="2">
    <source>
        <dbReference type="EMBL" id="TCK27287.1"/>
    </source>
</evidence>
<sequence>MTKDPNKAPDPTSDEFENEQNPVERQVPDGSADAPATEPGLLPDEPPLVGEDTRPKGDRGDD</sequence>
<evidence type="ECO:0000256" key="1">
    <source>
        <dbReference type="SAM" id="MobiDB-lite"/>
    </source>
</evidence>
<name>A0A4R1HX12_PSEEN</name>
<keyword evidence="3" id="KW-1185">Reference proteome</keyword>